<organism evidence="1 2">
    <name type="scientific">Desulfococcus multivorans DSM 2059</name>
    <dbReference type="NCBI Taxonomy" id="1121405"/>
    <lineage>
        <taxon>Bacteria</taxon>
        <taxon>Pseudomonadati</taxon>
        <taxon>Thermodesulfobacteriota</taxon>
        <taxon>Desulfobacteria</taxon>
        <taxon>Desulfobacterales</taxon>
        <taxon>Desulfococcaceae</taxon>
        <taxon>Desulfococcus</taxon>
    </lineage>
</organism>
<dbReference type="RefSeq" id="WP_020876237.1">
    <property type="nucleotide sequence ID" value="NZ_ATHJ01000071.1"/>
</dbReference>
<dbReference type="STRING" id="897.B2D07_00325"/>
<keyword evidence="2" id="KW-1185">Reference proteome</keyword>
<dbReference type="EMBL" id="ATHJ01000071">
    <property type="protein sequence ID" value="EPR41856.1"/>
    <property type="molecule type" value="Genomic_DNA"/>
</dbReference>
<name>S7TXP9_DESML</name>
<accession>S7TXP9</accession>
<dbReference type="Proteomes" id="UP000014977">
    <property type="component" value="Unassembled WGS sequence"/>
</dbReference>
<dbReference type="AlphaFoldDB" id="S7TXP9"/>
<gene>
    <name evidence="1" type="ORF">dsmv_1855</name>
</gene>
<protein>
    <submittedName>
        <fullName evidence="1">Uncharacterized protein</fullName>
    </submittedName>
</protein>
<proteinExistence type="predicted"/>
<evidence type="ECO:0000313" key="1">
    <source>
        <dbReference type="EMBL" id="EPR41856.1"/>
    </source>
</evidence>
<evidence type="ECO:0000313" key="2">
    <source>
        <dbReference type="Proteomes" id="UP000014977"/>
    </source>
</evidence>
<comment type="caution">
    <text evidence="1">The sequence shown here is derived from an EMBL/GenBank/DDBJ whole genome shotgun (WGS) entry which is preliminary data.</text>
</comment>
<sequence>METRDACEGKFGEELNTCIARLEALESRKDRIADADKAAYNRELDALKKKNEAAWAKFKKMKASGDSEWPGRKNDVGNAILAIQKALDESYSRFHNDTGS</sequence>
<reference evidence="1 2" key="1">
    <citation type="journal article" date="2013" name="Genome Announc.">
        <title>Draft genome sequences for three mercury-methylating, sulfate-reducing bacteria.</title>
        <authorList>
            <person name="Brown S.D."/>
            <person name="Hurt R.A.Jr."/>
            <person name="Gilmour C.C."/>
            <person name="Elias D.A."/>
        </authorList>
    </citation>
    <scope>NUCLEOTIDE SEQUENCE [LARGE SCALE GENOMIC DNA]</scope>
    <source>
        <strain evidence="1 2">DSM 2059</strain>
    </source>
</reference>